<keyword evidence="22" id="KW-1185">Reference proteome</keyword>
<comment type="function">
    <text evidence="11">Participates in chain elongation of fatty acids. Catalyzes the reduction of trans-2-enoyl-CoAs of varying chain lengths from 6:1 to 16:1, having maximum activity with 10:1 CoA. Has no 2,4-dienoyl-CoA reductase activity.</text>
</comment>
<evidence type="ECO:0000256" key="7">
    <source>
        <dbReference type="ARBA" id="ARBA00023002"/>
    </source>
</evidence>
<evidence type="ECO:0000256" key="17">
    <source>
        <dbReference type="ARBA" id="ARBA00049108"/>
    </source>
</evidence>
<comment type="catalytic activity">
    <reaction evidence="17">
        <text>(2E)-hexenoyl-CoA + NADPH + H(+) = hexanoyl-CoA + NADP(+)</text>
        <dbReference type="Rhea" id="RHEA:44956"/>
        <dbReference type="ChEBI" id="CHEBI:15378"/>
        <dbReference type="ChEBI" id="CHEBI:57783"/>
        <dbReference type="ChEBI" id="CHEBI:58349"/>
        <dbReference type="ChEBI" id="CHEBI:62077"/>
        <dbReference type="ChEBI" id="CHEBI:62620"/>
    </reaction>
    <physiologicalReaction direction="left-to-right" evidence="17">
        <dbReference type="Rhea" id="RHEA:44957"/>
    </physiologicalReaction>
</comment>
<dbReference type="AlphaFoldDB" id="A0A9P5VE36"/>
<name>A0A9P5VE36_9FUNG</name>
<evidence type="ECO:0000256" key="2">
    <source>
        <dbReference type="ARBA" id="ARBA00005189"/>
    </source>
</evidence>
<keyword evidence="10" id="KW-0275">Fatty acid biosynthesis</keyword>
<dbReference type="FunFam" id="3.40.50.720:FF:000084">
    <property type="entry name" value="Short-chain dehydrogenase reductase"/>
    <property type="match status" value="1"/>
</dbReference>
<dbReference type="Pfam" id="PF13561">
    <property type="entry name" value="adh_short_C2"/>
    <property type="match status" value="1"/>
</dbReference>
<reference evidence="21" key="1">
    <citation type="journal article" date="2020" name="Fungal Divers.">
        <title>Resolving the Mortierellaceae phylogeny through synthesis of multi-gene phylogenetics and phylogenomics.</title>
        <authorList>
            <person name="Vandepol N."/>
            <person name="Liber J."/>
            <person name="Desiro A."/>
            <person name="Na H."/>
            <person name="Kennedy M."/>
            <person name="Barry K."/>
            <person name="Grigoriev I.V."/>
            <person name="Miller A.N."/>
            <person name="O'Donnell K."/>
            <person name="Stajich J.E."/>
            <person name="Bonito G."/>
        </authorList>
    </citation>
    <scope>NUCLEOTIDE SEQUENCE</scope>
    <source>
        <strain evidence="21">NRRL 6426</strain>
    </source>
</reference>
<keyword evidence="6" id="KW-0521">NADP</keyword>
<dbReference type="EMBL" id="JAAAUQ010000115">
    <property type="protein sequence ID" value="KAF9154467.1"/>
    <property type="molecule type" value="Genomic_DNA"/>
</dbReference>
<evidence type="ECO:0000256" key="8">
    <source>
        <dbReference type="ARBA" id="ARBA00023098"/>
    </source>
</evidence>
<dbReference type="PANTHER" id="PTHR24317">
    <property type="entry name" value="PEROXISOMAL TRANS-2-ENOYL-COA REDUCTASE"/>
    <property type="match status" value="1"/>
</dbReference>
<comment type="catalytic activity">
    <reaction evidence="16">
        <text>(2E)-tetradecenoyl-CoA + NADPH + H(+) = tetradecanoyl-CoA + NADP(+)</text>
        <dbReference type="Rhea" id="RHEA:44968"/>
        <dbReference type="ChEBI" id="CHEBI:15378"/>
        <dbReference type="ChEBI" id="CHEBI:57385"/>
        <dbReference type="ChEBI" id="CHEBI:57783"/>
        <dbReference type="ChEBI" id="CHEBI:58349"/>
        <dbReference type="ChEBI" id="CHEBI:61405"/>
    </reaction>
    <physiologicalReaction direction="left-to-right" evidence="16">
        <dbReference type="Rhea" id="RHEA:44969"/>
    </physiologicalReaction>
</comment>
<comment type="caution">
    <text evidence="21">The sequence shown here is derived from an EMBL/GenBank/DDBJ whole genome shotgun (WGS) entry which is preliminary data.</text>
</comment>
<keyword evidence="4" id="KW-0597">Phosphoprotein</keyword>
<evidence type="ECO:0000256" key="4">
    <source>
        <dbReference type="ARBA" id="ARBA00022553"/>
    </source>
</evidence>
<comment type="catalytic activity">
    <reaction evidence="20">
        <text>(2E)-octenoyl-CoA + NADPH + H(+) = octanoyl-CoA + NADP(+)</text>
        <dbReference type="Rhea" id="RHEA:44952"/>
        <dbReference type="ChEBI" id="CHEBI:15378"/>
        <dbReference type="ChEBI" id="CHEBI:57386"/>
        <dbReference type="ChEBI" id="CHEBI:57783"/>
        <dbReference type="ChEBI" id="CHEBI:58349"/>
        <dbReference type="ChEBI" id="CHEBI:62242"/>
    </reaction>
    <physiologicalReaction direction="left-to-right" evidence="20">
        <dbReference type="Rhea" id="RHEA:44953"/>
    </physiologicalReaction>
</comment>
<evidence type="ECO:0000256" key="1">
    <source>
        <dbReference type="ARBA" id="ARBA00004275"/>
    </source>
</evidence>
<protein>
    <recommendedName>
        <fullName evidence="14">Peroxisomal trans-2-enoyl-CoA reductase</fullName>
        <ecNumber evidence="13">1.3.1.38</ecNumber>
    </recommendedName>
</protein>
<evidence type="ECO:0000256" key="19">
    <source>
        <dbReference type="ARBA" id="ARBA00049386"/>
    </source>
</evidence>
<dbReference type="CDD" id="cd05369">
    <property type="entry name" value="TER_DECR_SDR_a"/>
    <property type="match status" value="1"/>
</dbReference>
<evidence type="ECO:0000313" key="22">
    <source>
        <dbReference type="Proteomes" id="UP000748756"/>
    </source>
</evidence>
<evidence type="ECO:0000256" key="14">
    <source>
        <dbReference type="ARBA" id="ARBA00041063"/>
    </source>
</evidence>
<comment type="pathway">
    <text evidence="2">Lipid metabolism.</text>
</comment>
<dbReference type="InterPro" id="IPR036291">
    <property type="entry name" value="NAD(P)-bd_dom_sf"/>
</dbReference>
<evidence type="ECO:0000313" key="21">
    <source>
        <dbReference type="EMBL" id="KAF9154467.1"/>
    </source>
</evidence>
<evidence type="ECO:0000256" key="18">
    <source>
        <dbReference type="ARBA" id="ARBA00049251"/>
    </source>
</evidence>
<comment type="catalytic activity">
    <reaction evidence="18">
        <text>a (2E)-enoyl-CoA + NADPH + H(+) = a 2,3-saturated acyl-CoA + NADP(+)</text>
        <dbReference type="Rhea" id="RHEA:33763"/>
        <dbReference type="ChEBI" id="CHEBI:15378"/>
        <dbReference type="ChEBI" id="CHEBI:57783"/>
        <dbReference type="ChEBI" id="CHEBI:58349"/>
        <dbReference type="ChEBI" id="CHEBI:58856"/>
        <dbReference type="ChEBI" id="CHEBI:65111"/>
        <dbReference type="EC" id="1.3.1.38"/>
    </reaction>
    <physiologicalReaction direction="left-to-right" evidence="18">
        <dbReference type="Rhea" id="RHEA:33764"/>
    </physiologicalReaction>
</comment>
<evidence type="ECO:0000256" key="15">
    <source>
        <dbReference type="ARBA" id="ARBA00047570"/>
    </source>
</evidence>
<dbReference type="InterPro" id="IPR052388">
    <property type="entry name" value="Peroxisomal_t2-enoyl-CoA_red"/>
</dbReference>
<evidence type="ECO:0000256" key="11">
    <source>
        <dbReference type="ARBA" id="ARBA00037124"/>
    </source>
</evidence>
<dbReference type="InterPro" id="IPR002347">
    <property type="entry name" value="SDR_fam"/>
</dbReference>
<keyword evidence="8" id="KW-0443">Lipid metabolism</keyword>
<dbReference type="PRINTS" id="PR00081">
    <property type="entry name" value="GDHRDH"/>
</dbReference>
<keyword evidence="5" id="KW-0276">Fatty acid metabolism</keyword>
<evidence type="ECO:0000256" key="16">
    <source>
        <dbReference type="ARBA" id="ARBA00048686"/>
    </source>
</evidence>
<evidence type="ECO:0000256" key="6">
    <source>
        <dbReference type="ARBA" id="ARBA00022857"/>
    </source>
</evidence>
<gene>
    <name evidence="21" type="ORF">BG015_000875</name>
</gene>
<dbReference type="Proteomes" id="UP000748756">
    <property type="component" value="Unassembled WGS sequence"/>
</dbReference>
<evidence type="ECO:0000256" key="13">
    <source>
        <dbReference type="ARBA" id="ARBA00038849"/>
    </source>
</evidence>
<dbReference type="Gene3D" id="3.40.50.720">
    <property type="entry name" value="NAD(P)-binding Rossmann-like Domain"/>
    <property type="match status" value="1"/>
</dbReference>
<dbReference type="GO" id="GO:0005777">
    <property type="term" value="C:peroxisome"/>
    <property type="evidence" value="ECO:0007669"/>
    <property type="project" value="UniProtKB-SubCell"/>
</dbReference>
<comment type="catalytic activity">
    <reaction evidence="15">
        <text>(2E)-dodecenoyl-CoA + NADPH + H(+) = dodecanoyl-CoA + NADP(+)</text>
        <dbReference type="Rhea" id="RHEA:44964"/>
        <dbReference type="ChEBI" id="CHEBI:15378"/>
        <dbReference type="ChEBI" id="CHEBI:57330"/>
        <dbReference type="ChEBI" id="CHEBI:57375"/>
        <dbReference type="ChEBI" id="CHEBI:57783"/>
        <dbReference type="ChEBI" id="CHEBI:58349"/>
    </reaction>
    <physiologicalReaction direction="left-to-right" evidence="15">
        <dbReference type="Rhea" id="RHEA:44965"/>
    </physiologicalReaction>
</comment>
<sequence length="324" mass="34432">MAGTGYHSVFEKGLFNDQVILVTGGGTGIGRCIAHELASLGALVVIAARKMDQLENTAKEIRLLGGRCETMTLNIREPVQAQDLINTIVTKHGKLNGLVNNAGGQFHSPASKMSPKGFATVVDLNLMGTFYLCKAAFEGYMGEHGGSIVNIVAECRNGFPGMVHTGAARSGIINMTKTLAVEWGPYNGIRVNCVAPGMILSSGMKNYPEKVLDGFLDNSWLNPAGRMGTESEIASSVVFLLSPAASYITGINLPVDGASSLSKGDAKANTAQPSFNPAGSKMPPYIGWPQQEQGQDQGPVLKELDAPEPMMQLYAKYKSKAHKL</sequence>
<proteinExistence type="predicted"/>
<dbReference type="GO" id="GO:0006633">
    <property type="term" value="P:fatty acid biosynthetic process"/>
    <property type="evidence" value="ECO:0007669"/>
    <property type="project" value="UniProtKB-KW"/>
</dbReference>
<dbReference type="PANTHER" id="PTHR24317:SF7">
    <property type="entry name" value="PEROXISOMAL TRANS-2-ENOYL-COA REDUCTASE"/>
    <property type="match status" value="1"/>
</dbReference>
<evidence type="ECO:0000256" key="12">
    <source>
        <dbReference type="ARBA" id="ARBA00038622"/>
    </source>
</evidence>
<accession>A0A9P5VE36</accession>
<evidence type="ECO:0000256" key="5">
    <source>
        <dbReference type="ARBA" id="ARBA00022832"/>
    </source>
</evidence>
<evidence type="ECO:0000256" key="20">
    <source>
        <dbReference type="ARBA" id="ARBA00049559"/>
    </source>
</evidence>
<comment type="subcellular location">
    <subcellularLocation>
        <location evidence="1">Peroxisome</location>
    </subcellularLocation>
</comment>
<keyword evidence="3" id="KW-0444">Lipid biosynthesis</keyword>
<evidence type="ECO:0000256" key="9">
    <source>
        <dbReference type="ARBA" id="ARBA00023140"/>
    </source>
</evidence>
<dbReference type="GO" id="GO:0019166">
    <property type="term" value="F:trans-2-enoyl-CoA reductase (NADPH) activity"/>
    <property type="evidence" value="ECO:0007669"/>
    <property type="project" value="UniProtKB-EC"/>
</dbReference>
<dbReference type="PRINTS" id="PR00080">
    <property type="entry name" value="SDRFAMILY"/>
</dbReference>
<evidence type="ECO:0000256" key="10">
    <source>
        <dbReference type="ARBA" id="ARBA00023160"/>
    </source>
</evidence>
<dbReference type="SUPFAM" id="SSF51735">
    <property type="entry name" value="NAD(P)-binding Rossmann-fold domains"/>
    <property type="match status" value="1"/>
</dbReference>
<dbReference type="OrthoDB" id="2136131at2759"/>
<organism evidence="21 22">
    <name type="scientific">Linnemannia schmuckeri</name>
    <dbReference type="NCBI Taxonomy" id="64567"/>
    <lineage>
        <taxon>Eukaryota</taxon>
        <taxon>Fungi</taxon>
        <taxon>Fungi incertae sedis</taxon>
        <taxon>Mucoromycota</taxon>
        <taxon>Mortierellomycotina</taxon>
        <taxon>Mortierellomycetes</taxon>
        <taxon>Mortierellales</taxon>
        <taxon>Mortierellaceae</taxon>
        <taxon>Linnemannia</taxon>
    </lineage>
</organism>
<comment type="subunit">
    <text evidence="12">Interacts with PEX5, probably required to target it into peroxisomes.</text>
</comment>
<keyword evidence="7" id="KW-0560">Oxidoreductase</keyword>
<keyword evidence="9" id="KW-0576">Peroxisome</keyword>
<comment type="catalytic activity">
    <reaction evidence="19">
        <text>(2E)-decenoyl-CoA + NADPH + H(+) = decanoyl-CoA + NADP(+)</text>
        <dbReference type="Rhea" id="RHEA:44960"/>
        <dbReference type="ChEBI" id="CHEBI:15378"/>
        <dbReference type="ChEBI" id="CHEBI:57783"/>
        <dbReference type="ChEBI" id="CHEBI:58349"/>
        <dbReference type="ChEBI" id="CHEBI:61406"/>
        <dbReference type="ChEBI" id="CHEBI:61430"/>
    </reaction>
    <physiologicalReaction direction="left-to-right" evidence="19">
        <dbReference type="Rhea" id="RHEA:44961"/>
    </physiologicalReaction>
</comment>
<evidence type="ECO:0000256" key="3">
    <source>
        <dbReference type="ARBA" id="ARBA00022516"/>
    </source>
</evidence>
<dbReference type="EC" id="1.3.1.38" evidence="13"/>